<dbReference type="InterPro" id="IPR027417">
    <property type="entry name" value="P-loop_NTPase"/>
</dbReference>
<evidence type="ECO:0000256" key="7">
    <source>
        <dbReference type="SAM" id="Phobius"/>
    </source>
</evidence>
<proteinExistence type="predicted"/>
<evidence type="ECO:0000259" key="9">
    <source>
        <dbReference type="PROSITE" id="PS50929"/>
    </source>
</evidence>
<evidence type="ECO:0000256" key="4">
    <source>
        <dbReference type="ARBA" id="ARBA00022840"/>
    </source>
</evidence>
<dbReference type="Pfam" id="PF00005">
    <property type="entry name" value="ABC_tran"/>
    <property type="match status" value="1"/>
</dbReference>
<evidence type="ECO:0000313" key="11">
    <source>
        <dbReference type="Proteomes" id="UP001589776"/>
    </source>
</evidence>
<dbReference type="PANTHER" id="PTHR43394">
    <property type="entry name" value="ATP-DEPENDENT PERMEASE MDL1, MITOCHONDRIAL"/>
    <property type="match status" value="1"/>
</dbReference>
<keyword evidence="5 7" id="KW-1133">Transmembrane helix</keyword>
<reference evidence="10 11" key="1">
    <citation type="submission" date="2024-09" db="EMBL/GenBank/DDBJ databases">
        <authorList>
            <person name="Sun Q."/>
            <person name="Mori K."/>
        </authorList>
    </citation>
    <scope>NUCLEOTIDE SEQUENCE [LARGE SCALE GENOMIC DNA]</scope>
    <source>
        <strain evidence="10 11">CCM 7759</strain>
    </source>
</reference>
<sequence length="593" mass="65497">MFISKTLLQNSWAELRRMLMLLGPRRKAYFVGLIGDSMVHGSISIALAFVFKSLLDFADKGDRSDFYQSIMIVSGTFLTIALISPIFSYIYMSVVKKTMVELRTRLYEHLGDLPARYFEERHSGDLISRTTSDVQTMEKVYVEHVKSVLTDIFTLIGSVVSMYILDWRFAIVLTLLGGAGIAANTAFAGPLRQTGEKLQGQMGRMTERLTDILAGLQVMKMFRLHSIVTGKYDEANERVADLTLEQGHRSGLLEAVNFLINFLSFGGILVIGILLYAQGILELGTLAAIVQLQMSVTMIFLQLGSVVSLMQSSLAGAARVFEVLEEPAEKERFASREEEAGLRSDAMLEFQDIGFAYEPDAPVLGGFELAVKPGQVAALVGASGSGKSTVFKLLLGFYETQRGAIGIAGKPMSAYTLAEIRSMIAYVPQDAYLFEGTIEDNIRLGKPDASQEELVDAAKAAFAHDFISELPEGYATMVGERGAKLSGGQRQRIAIARALLKNAPVLLLDEATSALDNESEYWVQQALQRLMQNRTVLVIAHRLTTVQDADMICVMERGKVVEQGNHTELLNRRGVYAGLYEYQFDRDKEYAAI</sequence>
<dbReference type="SUPFAM" id="SSF52540">
    <property type="entry name" value="P-loop containing nucleoside triphosphate hydrolases"/>
    <property type="match status" value="1"/>
</dbReference>
<dbReference type="InterPro" id="IPR003593">
    <property type="entry name" value="AAA+_ATPase"/>
</dbReference>
<feature type="transmembrane region" description="Helical" evidence="7">
    <location>
        <begin position="71"/>
        <end position="95"/>
    </location>
</feature>
<accession>A0ABV6DTA0</accession>
<comment type="subcellular location">
    <subcellularLocation>
        <location evidence="1">Cell membrane</location>
        <topology evidence="1">Multi-pass membrane protein</topology>
    </subcellularLocation>
</comment>
<keyword evidence="3" id="KW-0547">Nucleotide-binding</keyword>
<evidence type="ECO:0000256" key="5">
    <source>
        <dbReference type="ARBA" id="ARBA00022989"/>
    </source>
</evidence>
<feature type="transmembrane region" description="Helical" evidence="7">
    <location>
        <begin position="171"/>
        <end position="191"/>
    </location>
</feature>
<dbReference type="PANTHER" id="PTHR43394:SF1">
    <property type="entry name" value="ATP-BINDING CASSETTE SUB-FAMILY B MEMBER 10, MITOCHONDRIAL"/>
    <property type="match status" value="1"/>
</dbReference>
<dbReference type="RefSeq" id="WP_377473526.1">
    <property type="nucleotide sequence ID" value="NZ_JBHLWN010000105.1"/>
</dbReference>
<gene>
    <name evidence="10" type="ORF">ACFFK0_26210</name>
</gene>
<name>A0ABV6DTA0_9BACL</name>
<dbReference type="Gene3D" id="3.40.50.300">
    <property type="entry name" value="P-loop containing nucleotide triphosphate hydrolases"/>
    <property type="match status" value="1"/>
</dbReference>
<keyword evidence="11" id="KW-1185">Reference proteome</keyword>
<evidence type="ECO:0000259" key="8">
    <source>
        <dbReference type="PROSITE" id="PS50893"/>
    </source>
</evidence>
<dbReference type="EMBL" id="JBHLWN010000105">
    <property type="protein sequence ID" value="MFC0215896.1"/>
    <property type="molecule type" value="Genomic_DNA"/>
</dbReference>
<dbReference type="PROSITE" id="PS50893">
    <property type="entry name" value="ABC_TRANSPORTER_2"/>
    <property type="match status" value="1"/>
</dbReference>
<evidence type="ECO:0000313" key="10">
    <source>
        <dbReference type="EMBL" id="MFC0215896.1"/>
    </source>
</evidence>
<dbReference type="InterPro" id="IPR003439">
    <property type="entry name" value="ABC_transporter-like_ATP-bd"/>
</dbReference>
<evidence type="ECO:0000256" key="2">
    <source>
        <dbReference type="ARBA" id="ARBA00022692"/>
    </source>
</evidence>
<feature type="transmembrane region" description="Helical" evidence="7">
    <location>
        <begin position="28"/>
        <end position="51"/>
    </location>
</feature>
<keyword evidence="2 7" id="KW-0812">Transmembrane</keyword>
<keyword evidence="6 7" id="KW-0472">Membrane</keyword>
<dbReference type="Gene3D" id="1.20.1560.10">
    <property type="entry name" value="ABC transporter type 1, transmembrane domain"/>
    <property type="match status" value="1"/>
</dbReference>
<dbReference type="InterPro" id="IPR039421">
    <property type="entry name" value="Type_1_exporter"/>
</dbReference>
<dbReference type="SMART" id="SM00382">
    <property type="entry name" value="AAA"/>
    <property type="match status" value="1"/>
</dbReference>
<protein>
    <submittedName>
        <fullName evidence="10">ABC transporter ATP-binding protein</fullName>
    </submittedName>
</protein>
<dbReference type="CDD" id="cd07346">
    <property type="entry name" value="ABC_6TM_exporters"/>
    <property type="match status" value="1"/>
</dbReference>
<dbReference type="InterPro" id="IPR011527">
    <property type="entry name" value="ABC1_TM_dom"/>
</dbReference>
<dbReference type="Proteomes" id="UP001589776">
    <property type="component" value="Unassembled WGS sequence"/>
</dbReference>
<comment type="caution">
    <text evidence="10">The sequence shown here is derived from an EMBL/GenBank/DDBJ whole genome shotgun (WGS) entry which is preliminary data.</text>
</comment>
<dbReference type="InterPro" id="IPR017871">
    <property type="entry name" value="ABC_transporter-like_CS"/>
</dbReference>
<dbReference type="GO" id="GO:0005524">
    <property type="term" value="F:ATP binding"/>
    <property type="evidence" value="ECO:0007669"/>
    <property type="project" value="UniProtKB-KW"/>
</dbReference>
<dbReference type="PROSITE" id="PS50929">
    <property type="entry name" value="ABC_TM1F"/>
    <property type="match status" value="1"/>
</dbReference>
<dbReference type="InterPro" id="IPR036640">
    <property type="entry name" value="ABC1_TM_sf"/>
</dbReference>
<evidence type="ECO:0000256" key="1">
    <source>
        <dbReference type="ARBA" id="ARBA00004651"/>
    </source>
</evidence>
<organism evidence="10 11">
    <name type="scientific">Paenibacillus chartarius</name>
    <dbReference type="NCBI Taxonomy" id="747481"/>
    <lineage>
        <taxon>Bacteria</taxon>
        <taxon>Bacillati</taxon>
        <taxon>Bacillota</taxon>
        <taxon>Bacilli</taxon>
        <taxon>Bacillales</taxon>
        <taxon>Paenibacillaceae</taxon>
        <taxon>Paenibacillus</taxon>
    </lineage>
</organism>
<dbReference type="PROSITE" id="PS00211">
    <property type="entry name" value="ABC_TRANSPORTER_1"/>
    <property type="match status" value="1"/>
</dbReference>
<evidence type="ECO:0000256" key="3">
    <source>
        <dbReference type="ARBA" id="ARBA00022741"/>
    </source>
</evidence>
<feature type="transmembrane region" description="Helical" evidence="7">
    <location>
        <begin position="258"/>
        <end position="277"/>
    </location>
</feature>
<feature type="domain" description="ABC transmembrane type-1" evidence="9">
    <location>
        <begin position="37"/>
        <end position="312"/>
    </location>
</feature>
<feature type="domain" description="ABC transporter" evidence="8">
    <location>
        <begin position="348"/>
        <end position="582"/>
    </location>
</feature>
<dbReference type="Pfam" id="PF00664">
    <property type="entry name" value="ABC_membrane"/>
    <property type="match status" value="1"/>
</dbReference>
<dbReference type="SUPFAM" id="SSF90123">
    <property type="entry name" value="ABC transporter transmembrane region"/>
    <property type="match status" value="1"/>
</dbReference>
<feature type="transmembrane region" description="Helical" evidence="7">
    <location>
        <begin position="147"/>
        <end position="165"/>
    </location>
</feature>
<evidence type="ECO:0000256" key="6">
    <source>
        <dbReference type="ARBA" id="ARBA00023136"/>
    </source>
</evidence>
<keyword evidence="4 10" id="KW-0067">ATP-binding</keyword>